<evidence type="ECO:0000256" key="4">
    <source>
        <dbReference type="ARBA" id="ARBA00023004"/>
    </source>
</evidence>
<proteinExistence type="inferred from homology"/>
<dbReference type="Pfam" id="PF00067">
    <property type="entry name" value="p450"/>
    <property type="match status" value="1"/>
</dbReference>
<dbReference type="InterPro" id="IPR001128">
    <property type="entry name" value="Cyt_P450"/>
</dbReference>
<keyword evidence="3" id="KW-0479">Metal-binding</keyword>
<dbReference type="InterPro" id="IPR002403">
    <property type="entry name" value="Cyt_P450_E_grp-IV"/>
</dbReference>
<evidence type="ECO:0000313" key="6">
    <source>
        <dbReference type="Proteomes" id="UP000053617"/>
    </source>
</evidence>
<gene>
    <name evidence="5" type="ORF">Z518_03576</name>
</gene>
<dbReference type="PANTHER" id="PTHR24305">
    <property type="entry name" value="CYTOCHROME P450"/>
    <property type="match status" value="1"/>
</dbReference>
<comment type="cofactor">
    <cofactor evidence="1">
        <name>heme</name>
        <dbReference type="ChEBI" id="CHEBI:30413"/>
    </cofactor>
</comment>
<dbReference type="GO" id="GO:0004497">
    <property type="term" value="F:monooxygenase activity"/>
    <property type="evidence" value="ECO:0007669"/>
    <property type="project" value="InterPro"/>
</dbReference>
<keyword evidence="4" id="KW-0408">Iron</keyword>
<dbReference type="GO" id="GO:0016705">
    <property type="term" value="F:oxidoreductase activity, acting on paired donors, with incorporation or reduction of molecular oxygen"/>
    <property type="evidence" value="ECO:0007669"/>
    <property type="project" value="InterPro"/>
</dbReference>
<dbReference type="HOGENOM" id="CLU_963621_0_0_1"/>
<evidence type="ECO:0000256" key="2">
    <source>
        <dbReference type="ARBA" id="ARBA00010617"/>
    </source>
</evidence>
<sequence>MFGIRPPENRSASLQRLTTLNTQRGDVRWHRRIRCLRTSCRGVRPADRGYQLGTVPPNCRRNWIRNPVSKFLPRFLGKDNVNAYPNFFVQADQRIRERRARGIRDRRDMLQQFFEAKTVPISHPDVLSEAANALGAHADTTSIGIKACLGYLLLNPDKYRVLQKELDRSWLEKDLPTDEITYNQCLEIPILQAIIKESTRLHPSIIFQLPRYVPPSGITIRDHVLPGGTHVSMSPWIMNRSREVFGPDAHEWRPKRWLEDPEKAKYMDGLLATFGYGSTKSLAGVTRDC</sequence>
<dbReference type="Gene3D" id="1.10.630.10">
    <property type="entry name" value="Cytochrome P450"/>
    <property type="match status" value="1"/>
</dbReference>
<protein>
    <recommendedName>
        <fullName evidence="7">Cytochrome P450</fullName>
    </recommendedName>
</protein>
<dbReference type="PRINTS" id="PR00465">
    <property type="entry name" value="EP450IV"/>
</dbReference>
<evidence type="ECO:0008006" key="7">
    <source>
        <dbReference type="Google" id="ProtNLM"/>
    </source>
</evidence>
<dbReference type="PANTHER" id="PTHR24305:SF232">
    <property type="entry name" value="P450, PUTATIVE (EUROFUNG)-RELATED"/>
    <property type="match status" value="1"/>
</dbReference>
<organism evidence="5 6">
    <name type="scientific">Rhinocladiella mackenziei CBS 650.93</name>
    <dbReference type="NCBI Taxonomy" id="1442369"/>
    <lineage>
        <taxon>Eukaryota</taxon>
        <taxon>Fungi</taxon>
        <taxon>Dikarya</taxon>
        <taxon>Ascomycota</taxon>
        <taxon>Pezizomycotina</taxon>
        <taxon>Eurotiomycetes</taxon>
        <taxon>Chaetothyriomycetidae</taxon>
        <taxon>Chaetothyriales</taxon>
        <taxon>Herpotrichiellaceae</taxon>
        <taxon>Rhinocladiella</taxon>
    </lineage>
</organism>
<dbReference type="RefSeq" id="XP_013276055.1">
    <property type="nucleotide sequence ID" value="XM_013420601.1"/>
</dbReference>
<dbReference type="Proteomes" id="UP000053617">
    <property type="component" value="Unassembled WGS sequence"/>
</dbReference>
<comment type="similarity">
    <text evidence="2">Belongs to the cytochrome P450 family.</text>
</comment>
<evidence type="ECO:0000256" key="3">
    <source>
        <dbReference type="ARBA" id="ARBA00022723"/>
    </source>
</evidence>
<keyword evidence="6" id="KW-1185">Reference proteome</keyword>
<evidence type="ECO:0000256" key="1">
    <source>
        <dbReference type="ARBA" id="ARBA00001971"/>
    </source>
</evidence>
<dbReference type="InterPro" id="IPR050121">
    <property type="entry name" value="Cytochrome_P450_monoxygenase"/>
</dbReference>
<dbReference type="EMBL" id="KN847476">
    <property type="protein sequence ID" value="KIX08919.1"/>
    <property type="molecule type" value="Genomic_DNA"/>
</dbReference>
<dbReference type="GeneID" id="25291647"/>
<name>A0A0D2ISF3_9EURO</name>
<dbReference type="OrthoDB" id="3934656at2759"/>
<dbReference type="STRING" id="1442369.A0A0D2ISF3"/>
<dbReference type="AlphaFoldDB" id="A0A0D2ISF3"/>
<dbReference type="GO" id="GO:0005506">
    <property type="term" value="F:iron ion binding"/>
    <property type="evidence" value="ECO:0007669"/>
    <property type="project" value="InterPro"/>
</dbReference>
<evidence type="ECO:0000313" key="5">
    <source>
        <dbReference type="EMBL" id="KIX08919.1"/>
    </source>
</evidence>
<reference evidence="5 6" key="1">
    <citation type="submission" date="2015-01" db="EMBL/GenBank/DDBJ databases">
        <title>The Genome Sequence of Rhinocladiella mackenzie CBS 650.93.</title>
        <authorList>
            <consortium name="The Broad Institute Genomics Platform"/>
            <person name="Cuomo C."/>
            <person name="de Hoog S."/>
            <person name="Gorbushina A."/>
            <person name="Stielow B."/>
            <person name="Teixiera M."/>
            <person name="Abouelleil A."/>
            <person name="Chapman S.B."/>
            <person name="Priest M."/>
            <person name="Young S.K."/>
            <person name="Wortman J."/>
            <person name="Nusbaum C."/>
            <person name="Birren B."/>
        </authorList>
    </citation>
    <scope>NUCLEOTIDE SEQUENCE [LARGE SCALE GENOMIC DNA]</scope>
    <source>
        <strain evidence="5 6">CBS 650.93</strain>
    </source>
</reference>
<dbReference type="InterPro" id="IPR036396">
    <property type="entry name" value="Cyt_P450_sf"/>
</dbReference>
<dbReference type="SUPFAM" id="SSF48264">
    <property type="entry name" value="Cytochrome P450"/>
    <property type="match status" value="1"/>
</dbReference>
<dbReference type="GO" id="GO:0020037">
    <property type="term" value="F:heme binding"/>
    <property type="evidence" value="ECO:0007669"/>
    <property type="project" value="InterPro"/>
</dbReference>
<dbReference type="VEuPathDB" id="FungiDB:Z518_03576"/>
<accession>A0A0D2ISF3</accession>